<dbReference type="InterPro" id="IPR022739">
    <property type="entry name" value="Polyphenol_oxidase_cen"/>
</dbReference>
<feature type="binding site" evidence="9">
    <location>
        <position position="342"/>
    </location>
    <ligand>
        <name>Cu cation</name>
        <dbReference type="ChEBI" id="CHEBI:23378"/>
        <label>B</label>
    </ligand>
</feature>
<dbReference type="Pfam" id="PF12143">
    <property type="entry name" value="PPO1_KFDV"/>
    <property type="match status" value="1"/>
</dbReference>
<evidence type="ECO:0000256" key="8">
    <source>
        <dbReference type="ARBA" id="ARBA00023157"/>
    </source>
</evidence>
<dbReference type="PIRSF" id="PIRSF000290">
    <property type="entry name" value="PPO_plant"/>
    <property type="match status" value="1"/>
</dbReference>
<organism evidence="15 16">
    <name type="scientific">Senna tora</name>
    <dbReference type="NCBI Taxonomy" id="362788"/>
    <lineage>
        <taxon>Eukaryota</taxon>
        <taxon>Viridiplantae</taxon>
        <taxon>Streptophyta</taxon>
        <taxon>Embryophyta</taxon>
        <taxon>Tracheophyta</taxon>
        <taxon>Spermatophyta</taxon>
        <taxon>Magnoliopsida</taxon>
        <taxon>eudicotyledons</taxon>
        <taxon>Gunneridae</taxon>
        <taxon>Pentapetalae</taxon>
        <taxon>rosids</taxon>
        <taxon>fabids</taxon>
        <taxon>Fabales</taxon>
        <taxon>Fabaceae</taxon>
        <taxon>Caesalpinioideae</taxon>
        <taxon>Cassia clade</taxon>
        <taxon>Senna</taxon>
    </lineage>
</organism>
<dbReference type="SUPFAM" id="SSF48056">
    <property type="entry name" value="Di-copper centre-containing domain"/>
    <property type="match status" value="1"/>
</dbReference>
<feature type="binding site" evidence="9">
    <location>
        <position position="372"/>
    </location>
    <ligand>
        <name>Cu cation</name>
        <dbReference type="ChEBI" id="CHEBI:23378"/>
        <label>B</label>
    </ligand>
</feature>
<dbReference type="InterPro" id="IPR016213">
    <property type="entry name" value="Polyphenol_oxidase"/>
</dbReference>
<feature type="disulfide bond" evidence="10">
    <location>
        <begin position="113"/>
        <end position="128"/>
    </location>
</feature>
<evidence type="ECO:0000256" key="6">
    <source>
        <dbReference type="ARBA" id="ARBA00023008"/>
    </source>
</evidence>
<evidence type="ECO:0000256" key="10">
    <source>
        <dbReference type="PIRSR" id="PIRSR000290-2"/>
    </source>
</evidence>
<keyword evidence="4" id="KW-0883">Thioether bond</keyword>
<feature type="domain" description="Tyrosinase copper-binding" evidence="13">
    <location>
        <begin position="209"/>
        <end position="226"/>
    </location>
</feature>
<comment type="caution">
    <text evidence="15">The sequence shown here is derived from an EMBL/GenBank/DDBJ whole genome shotgun (WGS) entry which is preliminary data.</text>
</comment>
<evidence type="ECO:0000313" key="15">
    <source>
        <dbReference type="EMBL" id="KAF7803498.1"/>
    </source>
</evidence>
<feature type="domain" description="Tyrosinase copper-binding" evidence="14">
    <location>
        <begin position="365"/>
        <end position="376"/>
    </location>
</feature>
<keyword evidence="6 9" id="KW-0186">Copper</keyword>
<dbReference type="EMBL" id="JAAIUW010000013">
    <property type="protein sequence ID" value="KAF7803498.1"/>
    <property type="molecule type" value="Genomic_DNA"/>
</dbReference>
<evidence type="ECO:0000256" key="11">
    <source>
        <dbReference type="PIRSR" id="PIRSR000290-3"/>
    </source>
</evidence>
<protein>
    <submittedName>
        <fullName evidence="15">Polyphenol oxidase, chloroplastic-like</fullName>
    </submittedName>
</protein>
<dbReference type="Pfam" id="PF12142">
    <property type="entry name" value="PPO1_DWL"/>
    <property type="match status" value="1"/>
</dbReference>
<dbReference type="Pfam" id="PF00264">
    <property type="entry name" value="Tyrosinase"/>
    <property type="match status" value="1"/>
</dbReference>
<dbReference type="FunFam" id="1.10.1280.10:FF:000007">
    <property type="entry name" value="Polyphenol oxidase, chloroplastic"/>
    <property type="match status" value="1"/>
</dbReference>
<dbReference type="OrthoDB" id="6132182at2759"/>
<dbReference type="GO" id="GO:0009543">
    <property type="term" value="C:chloroplast thylakoid lumen"/>
    <property type="evidence" value="ECO:0007669"/>
    <property type="project" value="UniProtKB-SubCell"/>
</dbReference>
<evidence type="ECO:0000256" key="12">
    <source>
        <dbReference type="SAM" id="MobiDB-lite"/>
    </source>
</evidence>
<feature type="cross-link" description="2'-(S-cysteinyl)-histidine (Cys-His)" evidence="11">
    <location>
        <begin position="192"/>
        <end position="209"/>
    </location>
</feature>
<comment type="cofactor">
    <cofactor evidence="9">
        <name>Cu(2+)</name>
        <dbReference type="ChEBI" id="CHEBI:29036"/>
    </cofactor>
    <text evidence="9">Binds 2 copper ions per subunit.</text>
</comment>
<dbReference type="Gene3D" id="1.10.1280.10">
    <property type="entry name" value="Di-copper center containing domain from catechol oxidase"/>
    <property type="match status" value="1"/>
</dbReference>
<evidence type="ECO:0000259" key="14">
    <source>
        <dbReference type="PROSITE" id="PS00498"/>
    </source>
</evidence>
<sequence length="577" mass="64919">MAFILSSPYSLSSTTININHASSSPSPFCPFTTKPSLISKNTQPKRHRYGSNKLTCTAKHSHGDQEDQPPQPNIQGNRRNVLLGLGSLYGAAATHNHPLAFAGPILPPDLTKCGPADLPETTKPTNCCPPLGTKIIDFEPPPRRPLRQRPAAHLASDEYIRKYNKAVGIMRSLPSDDPRSFFQQANIHCAYCDGAYDQVGFPDLEIQVHNSWLFFPFHRWYLYFHERILGSLIGDPTFALPFWNWDSPPGMQMPKLYTPRKSAIYDPLRNASHQPPTLMDLDFDVDDTTNNPSIPANLAIMYKQMVRNSKTPRLFFGSEYRAGDEPDPGAGSVENVPHGTVHSWTGDNTQPNNENMGIFYSAARDPIFFCHHSNVDRMWVIWKTIQGGIRRDITDPDWLNAAFLFYDENKNLVRVKVKDCLDPTALGYTYQDVPIPWLLKLPIPVRPKFKLKAQAQIVARAAEKTTRKLVTPSSFPLVLDSALDRNKAARFDVYVNDEDDRVITQENSEFAGSFVNVPHGHKMKMRKNMRTCLRLGLGDLLDDLEAEDDDSIRVTLVPRAGKGLITIGGIKVQVWED</sequence>
<feature type="binding site" evidence="9">
    <location>
        <position position="338"/>
    </location>
    <ligand>
        <name>Cu cation</name>
        <dbReference type="ChEBI" id="CHEBI:23378"/>
        <label>B</label>
    </ligand>
</feature>
<gene>
    <name evidence="15" type="ORF">G2W53_042609</name>
</gene>
<evidence type="ECO:0000313" key="16">
    <source>
        <dbReference type="Proteomes" id="UP000634136"/>
    </source>
</evidence>
<evidence type="ECO:0000256" key="2">
    <source>
        <dbReference type="ARBA" id="ARBA00009928"/>
    </source>
</evidence>
<dbReference type="InterPro" id="IPR002227">
    <property type="entry name" value="Tyrosinase_Cu-bd"/>
</dbReference>
<feature type="disulfide bond" evidence="10">
    <location>
        <begin position="127"/>
        <end position="189"/>
    </location>
</feature>
<dbReference type="PROSITE" id="PS00498">
    <property type="entry name" value="TYROSINASE_2"/>
    <property type="match status" value="1"/>
</dbReference>
<accession>A0A834SG87</accession>
<dbReference type="PRINTS" id="PR00092">
    <property type="entry name" value="TYROSINASE"/>
</dbReference>
<dbReference type="GO" id="GO:0046872">
    <property type="term" value="F:metal ion binding"/>
    <property type="evidence" value="ECO:0007669"/>
    <property type="project" value="UniProtKB-KW"/>
</dbReference>
<evidence type="ECO:0000259" key="13">
    <source>
        <dbReference type="PROSITE" id="PS00497"/>
    </source>
</evidence>
<evidence type="ECO:0000256" key="7">
    <source>
        <dbReference type="ARBA" id="ARBA00023078"/>
    </source>
</evidence>
<feature type="binding site" evidence="9">
    <location>
        <position position="218"/>
    </location>
    <ligand>
        <name>Cu cation</name>
        <dbReference type="ChEBI" id="CHEBI:23378"/>
        <label>A</label>
    </ligand>
</feature>
<keyword evidence="3 9" id="KW-0479">Metal-binding</keyword>
<keyword evidence="16" id="KW-1185">Reference proteome</keyword>
<proteinExistence type="inferred from homology"/>
<name>A0A834SG87_9FABA</name>
<feature type="binding site" evidence="9">
    <location>
        <position position="188"/>
    </location>
    <ligand>
        <name>Cu cation</name>
        <dbReference type="ChEBI" id="CHEBI:23378"/>
        <label>A</label>
    </ligand>
</feature>
<feature type="region of interest" description="Disordered" evidence="12">
    <location>
        <begin position="56"/>
        <end position="78"/>
    </location>
</feature>
<evidence type="ECO:0000256" key="1">
    <source>
        <dbReference type="ARBA" id="ARBA00004456"/>
    </source>
</evidence>
<dbReference type="PROSITE" id="PS00497">
    <property type="entry name" value="TYROSINASE_1"/>
    <property type="match status" value="1"/>
</dbReference>
<reference evidence="15" key="1">
    <citation type="submission" date="2020-09" db="EMBL/GenBank/DDBJ databases">
        <title>Genome-Enabled Discovery of Anthraquinone Biosynthesis in Senna tora.</title>
        <authorList>
            <person name="Kang S.-H."/>
            <person name="Pandey R.P."/>
            <person name="Lee C.-M."/>
            <person name="Sim J.-S."/>
            <person name="Jeong J.-T."/>
            <person name="Choi B.-S."/>
            <person name="Jung M."/>
            <person name="Ginzburg D."/>
            <person name="Zhao K."/>
            <person name="Won S.Y."/>
            <person name="Oh T.-J."/>
            <person name="Yu Y."/>
            <person name="Kim N.-H."/>
            <person name="Lee O.R."/>
            <person name="Lee T.-H."/>
            <person name="Bashyal P."/>
            <person name="Kim T.-S."/>
            <person name="Lee W.-H."/>
            <person name="Kawkins C."/>
            <person name="Kim C.-K."/>
            <person name="Kim J.S."/>
            <person name="Ahn B.O."/>
            <person name="Rhee S.Y."/>
            <person name="Sohng J.K."/>
        </authorList>
    </citation>
    <scope>NUCLEOTIDE SEQUENCE</scope>
    <source>
        <tissue evidence="15">Leaf</tissue>
    </source>
</reference>
<comment type="similarity">
    <text evidence="2">Belongs to the tyrosinase family.</text>
</comment>
<keyword evidence="5" id="KW-0560">Oxidoreductase</keyword>
<feature type="binding site" evidence="9">
    <location>
        <position position="209"/>
    </location>
    <ligand>
        <name>Cu cation</name>
        <dbReference type="ChEBI" id="CHEBI:23378"/>
        <label>A</label>
    </ligand>
</feature>
<dbReference type="InterPro" id="IPR008922">
    <property type="entry name" value="Di-copper_centre_dom_sf"/>
</dbReference>
<dbReference type="AlphaFoldDB" id="A0A834SG87"/>
<dbReference type="GO" id="GO:0004097">
    <property type="term" value="F:catechol oxidase activity"/>
    <property type="evidence" value="ECO:0007669"/>
    <property type="project" value="InterPro"/>
</dbReference>
<evidence type="ECO:0000256" key="9">
    <source>
        <dbReference type="PIRSR" id="PIRSR000290-1"/>
    </source>
</evidence>
<dbReference type="PANTHER" id="PTHR11474:SF76">
    <property type="entry name" value="SHKT DOMAIN-CONTAINING PROTEIN"/>
    <property type="match status" value="1"/>
</dbReference>
<evidence type="ECO:0000256" key="4">
    <source>
        <dbReference type="ARBA" id="ARBA00022784"/>
    </source>
</evidence>
<keyword evidence="7" id="KW-0793">Thylakoid</keyword>
<dbReference type="PANTHER" id="PTHR11474">
    <property type="entry name" value="TYROSINASE FAMILY MEMBER"/>
    <property type="match status" value="1"/>
</dbReference>
<dbReference type="GO" id="GO:0046148">
    <property type="term" value="P:pigment biosynthetic process"/>
    <property type="evidence" value="ECO:0007669"/>
    <property type="project" value="InterPro"/>
</dbReference>
<evidence type="ECO:0000256" key="5">
    <source>
        <dbReference type="ARBA" id="ARBA00023002"/>
    </source>
</evidence>
<keyword evidence="8 10" id="KW-1015">Disulfide bond</keyword>
<dbReference type="InterPro" id="IPR022740">
    <property type="entry name" value="Polyphenol_oxidase_C"/>
</dbReference>
<evidence type="ECO:0000256" key="3">
    <source>
        <dbReference type="ARBA" id="ARBA00022723"/>
    </source>
</evidence>
<dbReference type="Proteomes" id="UP000634136">
    <property type="component" value="Unassembled WGS sequence"/>
</dbReference>
<comment type="subcellular location">
    <subcellularLocation>
        <location evidence="1">Plastid</location>
        <location evidence="1">Chloroplast thylakoid lumen</location>
    </subcellularLocation>
</comment>
<dbReference type="InterPro" id="IPR050316">
    <property type="entry name" value="Tyrosinase/Hemocyanin"/>
</dbReference>